<feature type="compositionally biased region" description="Basic and acidic residues" evidence="1">
    <location>
        <begin position="1"/>
        <end position="24"/>
    </location>
</feature>
<dbReference type="OrthoDB" id="983063at2"/>
<dbReference type="Proteomes" id="UP000279089">
    <property type="component" value="Unassembled WGS sequence"/>
</dbReference>
<comment type="caution">
    <text evidence="2">The sequence shown here is derived from an EMBL/GenBank/DDBJ whole genome shotgun (WGS) entry which is preliminary data.</text>
</comment>
<name>A0A3N4MLH4_9BACT</name>
<dbReference type="RefSeq" id="WP_120514118.1">
    <property type="nucleotide sequence ID" value="NZ_QXZY01000001.1"/>
</dbReference>
<reference evidence="3" key="1">
    <citation type="submission" date="2018-11" db="EMBL/GenBank/DDBJ databases">
        <title>Chitinophaga lutea sp.nov., isolate from arsenic contaminated soil.</title>
        <authorList>
            <person name="Zong Y."/>
        </authorList>
    </citation>
    <scope>NUCLEOTIDE SEQUENCE [LARGE SCALE GENOMIC DNA]</scope>
    <source>
        <strain evidence="3">YLT18</strain>
    </source>
</reference>
<evidence type="ECO:0000313" key="3">
    <source>
        <dbReference type="Proteomes" id="UP000279089"/>
    </source>
</evidence>
<keyword evidence="3" id="KW-1185">Reference proteome</keyword>
<evidence type="ECO:0000256" key="1">
    <source>
        <dbReference type="SAM" id="MobiDB-lite"/>
    </source>
</evidence>
<proteinExistence type="predicted"/>
<accession>A0A3N4MLH4</accession>
<sequence>MAPKKNERRDPSYVREQGEREARGRKTRKISFSLIKLVTTQGQTIDEWEKEGLLGMFLKRKQFVSQFTVQQALQYKHIKQYTKVDFPPDSEFVCPKHIFGVVWTVMHITSNSKEVVVGYIEDDVFYVVFLDKEHLFWPSSKKNT</sequence>
<organism evidence="2 3">
    <name type="scientific">Chitinophaga barathri</name>
    <dbReference type="NCBI Taxonomy" id="1647451"/>
    <lineage>
        <taxon>Bacteria</taxon>
        <taxon>Pseudomonadati</taxon>
        <taxon>Bacteroidota</taxon>
        <taxon>Chitinophagia</taxon>
        <taxon>Chitinophagales</taxon>
        <taxon>Chitinophagaceae</taxon>
        <taxon>Chitinophaga</taxon>
    </lineage>
</organism>
<protein>
    <submittedName>
        <fullName evidence="2">Uncharacterized protein</fullName>
    </submittedName>
</protein>
<gene>
    <name evidence="2" type="ORF">EG028_00625</name>
</gene>
<dbReference type="EMBL" id="RMBX01000001">
    <property type="protein sequence ID" value="RPD42837.1"/>
    <property type="molecule type" value="Genomic_DNA"/>
</dbReference>
<evidence type="ECO:0000313" key="2">
    <source>
        <dbReference type="EMBL" id="RPD42837.1"/>
    </source>
</evidence>
<feature type="region of interest" description="Disordered" evidence="1">
    <location>
        <begin position="1"/>
        <end position="25"/>
    </location>
</feature>
<dbReference type="AlphaFoldDB" id="A0A3N4MLH4"/>